<feature type="domain" description="Fido" evidence="4">
    <location>
        <begin position="117"/>
        <end position="258"/>
    </location>
</feature>
<accession>A0A1F5A9S7</accession>
<dbReference type="SUPFAM" id="SSF140931">
    <property type="entry name" value="Fic-like"/>
    <property type="match status" value="1"/>
</dbReference>
<dbReference type="Pfam" id="PF13784">
    <property type="entry name" value="Fic_N"/>
    <property type="match status" value="1"/>
</dbReference>
<dbReference type="Pfam" id="PF02661">
    <property type="entry name" value="Fic"/>
    <property type="match status" value="1"/>
</dbReference>
<dbReference type="PIRSF" id="PIRSF038925">
    <property type="entry name" value="AMP-prot_trans"/>
    <property type="match status" value="1"/>
</dbReference>
<dbReference type="SUPFAM" id="SSF46785">
    <property type="entry name" value="Winged helix' DNA-binding domain"/>
    <property type="match status" value="1"/>
</dbReference>
<organism evidence="5 6">
    <name type="scientific">Candidatus Sediminicultor quintus</name>
    <dbReference type="NCBI Taxonomy" id="1797291"/>
    <lineage>
        <taxon>Bacteria</taxon>
        <taxon>Pseudomonadati</taxon>
        <taxon>Atribacterota</taxon>
        <taxon>Candidatus Phoenicimicrobiia</taxon>
        <taxon>Candidatus Pheonicimicrobiales</taxon>
        <taxon>Candidatus Phoenicimicrobiaceae</taxon>
        <taxon>Candidatus Sediminicultor</taxon>
    </lineage>
</organism>
<keyword evidence="1" id="KW-0547">Nucleotide-binding</keyword>
<dbReference type="PANTHER" id="PTHR13504:SF35">
    <property type="entry name" value="PROTEIN ADENYLYLTRANSFERASE SOFIC"/>
    <property type="match status" value="1"/>
</dbReference>
<dbReference type="InterPro" id="IPR036390">
    <property type="entry name" value="WH_DNA-bd_sf"/>
</dbReference>
<evidence type="ECO:0000256" key="1">
    <source>
        <dbReference type="PIRSR" id="PIRSR038925-1"/>
    </source>
</evidence>
<dbReference type="Proteomes" id="UP000177701">
    <property type="component" value="Unassembled WGS sequence"/>
</dbReference>
<keyword evidence="1" id="KW-0067">ATP-binding</keyword>
<feature type="binding site" evidence="1">
    <location>
        <position position="194"/>
    </location>
    <ligand>
        <name>ATP</name>
        <dbReference type="ChEBI" id="CHEBI:30616"/>
    </ligand>
</feature>
<feature type="binding site" evidence="1">
    <location>
        <begin position="199"/>
        <end position="205"/>
    </location>
    <ligand>
        <name>ATP</name>
        <dbReference type="ChEBI" id="CHEBI:30616"/>
    </ligand>
</feature>
<dbReference type="Pfam" id="PF21248">
    <property type="entry name" value="SoFic-like_C"/>
    <property type="match status" value="1"/>
</dbReference>
<evidence type="ECO:0000256" key="3">
    <source>
        <dbReference type="PIRSR" id="PIRSR640198-2"/>
    </source>
</evidence>
<dbReference type="Gene3D" id="1.10.3290.10">
    <property type="entry name" value="Fido-like domain"/>
    <property type="match status" value="1"/>
</dbReference>
<dbReference type="InterPro" id="IPR036597">
    <property type="entry name" value="Fido-like_dom_sf"/>
</dbReference>
<feature type="binding site" evidence="1">
    <location>
        <position position="236"/>
    </location>
    <ligand>
        <name>ATP</name>
        <dbReference type="ChEBI" id="CHEBI:30616"/>
    </ligand>
</feature>
<dbReference type="InterPro" id="IPR025758">
    <property type="entry name" value="Fic/DOC_N"/>
</dbReference>
<name>A0A1F5A9S7_9BACT</name>
<proteinExistence type="predicted"/>
<dbReference type="InterPro" id="IPR048770">
    <property type="entry name" value="SoFic-like_C"/>
</dbReference>
<evidence type="ECO:0000259" key="4">
    <source>
        <dbReference type="PROSITE" id="PS51459"/>
    </source>
</evidence>
<dbReference type="InterPro" id="IPR040198">
    <property type="entry name" value="Fido_containing"/>
</dbReference>
<protein>
    <submittedName>
        <fullName evidence="5">Cell filamentation protein Fic</fullName>
    </submittedName>
</protein>
<dbReference type="STRING" id="1797291.A2V47_08620"/>
<evidence type="ECO:0000313" key="6">
    <source>
        <dbReference type="Proteomes" id="UP000177701"/>
    </source>
</evidence>
<comment type="caution">
    <text evidence="5">The sequence shown here is derived from an EMBL/GenBank/DDBJ whole genome shotgun (WGS) entry which is preliminary data.</text>
</comment>
<dbReference type="GO" id="GO:0005524">
    <property type="term" value="F:ATP binding"/>
    <property type="evidence" value="ECO:0007669"/>
    <property type="project" value="UniProtKB-KW"/>
</dbReference>
<dbReference type="InterPro" id="IPR026287">
    <property type="entry name" value="SoFic-like"/>
</dbReference>
<feature type="binding site" evidence="3">
    <location>
        <begin position="198"/>
        <end position="205"/>
    </location>
    <ligand>
        <name>ATP</name>
        <dbReference type="ChEBI" id="CHEBI:30616"/>
    </ligand>
</feature>
<feature type="active site" evidence="2">
    <location>
        <position position="194"/>
    </location>
</feature>
<reference evidence="5 6" key="1">
    <citation type="journal article" date="2016" name="Nat. Commun.">
        <title>Thousands of microbial genomes shed light on interconnected biogeochemical processes in an aquifer system.</title>
        <authorList>
            <person name="Anantharaman K."/>
            <person name="Brown C.T."/>
            <person name="Hug L.A."/>
            <person name="Sharon I."/>
            <person name="Castelle C.J."/>
            <person name="Probst A.J."/>
            <person name="Thomas B.C."/>
            <person name="Singh A."/>
            <person name="Wilkins M.J."/>
            <person name="Karaoz U."/>
            <person name="Brodie E.L."/>
            <person name="Williams K.H."/>
            <person name="Hubbard S.S."/>
            <person name="Banfield J.F."/>
        </authorList>
    </citation>
    <scope>NUCLEOTIDE SEQUENCE [LARGE SCALE GENOMIC DNA]</scope>
</reference>
<gene>
    <name evidence="5" type="ORF">A2V47_08620</name>
</gene>
<feature type="binding site" evidence="1">
    <location>
        <position position="70"/>
    </location>
    <ligand>
        <name>ATP</name>
        <dbReference type="ChEBI" id="CHEBI:30616"/>
    </ligand>
</feature>
<dbReference type="InterPro" id="IPR003812">
    <property type="entry name" value="Fido"/>
</dbReference>
<dbReference type="PANTHER" id="PTHR13504">
    <property type="entry name" value="FIDO DOMAIN-CONTAINING PROTEIN DDB_G0283145"/>
    <property type="match status" value="1"/>
</dbReference>
<dbReference type="AlphaFoldDB" id="A0A1F5A9S7"/>
<evidence type="ECO:0000256" key="2">
    <source>
        <dbReference type="PIRSR" id="PIRSR640198-1"/>
    </source>
</evidence>
<evidence type="ECO:0000313" key="5">
    <source>
        <dbReference type="EMBL" id="OGD15299.1"/>
    </source>
</evidence>
<dbReference type="EMBL" id="MEYH01000061">
    <property type="protein sequence ID" value="OGD15299.1"/>
    <property type="molecule type" value="Genomic_DNA"/>
</dbReference>
<sequence length="359" mass="42371">MKFNRKEPYNDLPLLPPKQDFYESLNIYKMLSKSRASLAELKGRSPIIPNPLMLINTLVLQEARDSSTIENIFTSNDKLYRAFALTRMEKDINTKEVLYYREALWHSYQILKKNKVMDLDLVINIFQVIKGTNKEGIRKNQVWIDNGLIRVYSPPEPGKVLINKIKNWIEYENSNSIDPLIKMALLHYQFESIHPFSDGNGRTGRILNVLYLCHKNLLDLPILYLSKYILEHKIEYYRLFAEVTEHNKWEEWIIFMLKAVDETAKFTLAKVNSIYDLFKETQEIVKGKASDIYSYELVELLFQQPYCKISFLVEHKIASRNTASRYLNRLVNLGILERKEEGREVIYLNKRLYQVLLKS</sequence>
<dbReference type="PROSITE" id="PS51459">
    <property type="entry name" value="FIDO"/>
    <property type="match status" value="1"/>
</dbReference>